<evidence type="ECO:0000313" key="2">
    <source>
        <dbReference type="WBParaSite" id="HCON_00109042-00001"/>
    </source>
</evidence>
<proteinExistence type="predicted"/>
<accession>A0A7I4YM64</accession>
<organism evidence="1 2">
    <name type="scientific">Haemonchus contortus</name>
    <name type="common">Barber pole worm</name>
    <dbReference type="NCBI Taxonomy" id="6289"/>
    <lineage>
        <taxon>Eukaryota</taxon>
        <taxon>Metazoa</taxon>
        <taxon>Ecdysozoa</taxon>
        <taxon>Nematoda</taxon>
        <taxon>Chromadorea</taxon>
        <taxon>Rhabditida</taxon>
        <taxon>Rhabditina</taxon>
        <taxon>Rhabditomorpha</taxon>
        <taxon>Strongyloidea</taxon>
        <taxon>Trichostrongylidae</taxon>
        <taxon>Haemonchus</taxon>
    </lineage>
</organism>
<dbReference type="WBParaSite" id="HCON_00109042-00001">
    <property type="protein sequence ID" value="HCON_00109042-00001"/>
    <property type="gene ID" value="HCON_00109042"/>
</dbReference>
<protein>
    <submittedName>
        <fullName evidence="2">Uncharacterized protein</fullName>
    </submittedName>
</protein>
<reference evidence="2" key="1">
    <citation type="submission" date="2020-12" db="UniProtKB">
        <authorList>
            <consortium name="WormBaseParasite"/>
        </authorList>
    </citation>
    <scope>IDENTIFICATION</scope>
    <source>
        <strain evidence="2">MHco3</strain>
    </source>
</reference>
<sequence>MLLKVADVAELFVQPRHQKSGASVDIYQHESFANAQQTCIYSLTYTLGFSQFNYIIIPLDIVARSST</sequence>
<name>A0A7I4YM64_HAECO</name>
<keyword evidence="1" id="KW-1185">Reference proteome</keyword>
<evidence type="ECO:0000313" key="1">
    <source>
        <dbReference type="Proteomes" id="UP000025227"/>
    </source>
</evidence>
<dbReference type="AlphaFoldDB" id="A0A7I4YM64"/>
<dbReference type="Proteomes" id="UP000025227">
    <property type="component" value="Unplaced"/>
</dbReference>